<name>A0ABY4JPU3_9BACI</name>
<organism evidence="1 2">
    <name type="scientific">Gottfriedia acidiceleris</name>
    <dbReference type="NCBI Taxonomy" id="371036"/>
    <lineage>
        <taxon>Bacteria</taxon>
        <taxon>Bacillati</taxon>
        <taxon>Bacillota</taxon>
        <taxon>Bacilli</taxon>
        <taxon>Bacillales</taxon>
        <taxon>Bacillaceae</taxon>
        <taxon>Gottfriedia</taxon>
    </lineage>
</organism>
<gene>
    <name evidence="1" type="ORF">MY490_08455</name>
</gene>
<dbReference type="RefSeq" id="WP_056475532.1">
    <property type="nucleotide sequence ID" value="NZ_CP096034.1"/>
</dbReference>
<evidence type="ECO:0000313" key="2">
    <source>
        <dbReference type="Proteomes" id="UP000830639"/>
    </source>
</evidence>
<dbReference type="EMBL" id="CP096034">
    <property type="protein sequence ID" value="UPM55844.1"/>
    <property type="molecule type" value="Genomic_DNA"/>
</dbReference>
<keyword evidence="2" id="KW-1185">Reference proteome</keyword>
<evidence type="ECO:0000313" key="1">
    <source>
        <dbReference type="EMBL" id="UPM55844.1"/>
    </source>
</evidence>
<reference evidence="1 2" key="1">
    <citation type="submission" date="2022-04" db="EMBL/GenBank/DDBJ databases">
        <title>Mechanism of arsenic methylation and mitigation arsenic toxicity by Bacillus sp. LH14 from an Arsenic-Contaminated Paddy Soil.</title>
        <authorList>
            <person name="Wang D."/>
        </authorList>
    </citation>
    <scope>NUCLEOTIDE SEQUENCE [LARGE SCALE GENOMIC DNA]</scope>
    <source>
        <strain evidence="1 2">LH14</strain>
    </source>
</reference>
<dbReference type="Pfam" id="PF11148">
    <property type="entry name" value="DUF2922"/>
    <property type="match status" value="1"/>
</dbReference>
<protein>
    <submittedName>
        <fullName evidence="1">DUF2922 domain-containing protein</fullName>
    </submittedName>
</protein>
<accession>A0ABY4JPU3</accession>
<proteinExistence type="predicted"/>
<dbReference type="Proteomes" id="UP000830639">
    <property type="component" value="Chromosome"/>
</dbReference>
<dbReference type="GeneID" id="34873754"/>
<dbReference type="InterPro" id="IPR021321">
    <property type="entry name" value="DUF2922"/>
</dbReference>
<sequence length="71" mass="7806">MIQTLELKFLNENEKVVTLTVDNPTIPVNPTLINQVMDKIVANNVFTSTSGIVVAKQGARLVGKEIIEIEL</sequence>